<reference evidence="1" key="1">
    <citation type="submission" date="2022-10" db="EMBL/GenBank/DDBJ databases">
        <title>Chitinophaga sp. nov., isolated from soil.</title>
        <authorList>
            <person name="Jeon C.O."/>
        </authorList>
    </citation>
    <scope>NUCLEOTIDE SEQUENCE</scope>
    <source>
        <strain evidence="1">R8</strain>
    </source>
</reference>
<protein>
    <submittedName>
        <fullName evidence="1">WbqC family protein</fullName>
    </submittedName>
</protein>
<accession>A0ABY6J7J9</accession>
<name>A0ABY6J7J9_9BACT</name>
<dbReference type="Pfam" id="PF08889">
    <property type="entry name" value="WbqC"/>
    <property type="match status" value="1"/>
</dbReference>
<dbReference type="RefSeq" id="WP_244841515.1">
    <property type="nucleotide sequence ID" value="NZ_CP107006.1"/>
</dbReference>
<dbReference type="InterPro" id="IPR014985">
    <property type="entry name" value="WbqC"/>
</dbReference>
<organism evidence="1 2">
    <name type="scientific">Chitinophaga horti</name>
    <dbReference type="NCBI Taxonomy" id="2920382"/>
    <lineage>
        <taxon>Bacteria</taxon>
        <taxon>Pseudomonadati</taxon>
        <taxon>Bacteroidota</taxon>
        <taxon>Chitinophagia</taxon>
        <taxon>Chitinophagales</taxon>
        <taxon>Chitinophagaceae</taxon>
        <taxon>Chitinophaga</taxon>
    </lineage>
</organism>
<evidence type="ECO:0000313" key="1">
    <source>
        <dbReference type="EMBL" id="UYQ94262.1"/>
    </source>
</evidence>
<dbReference type="EMBL" id="CP107006">
    <property type="protein sequence ID" value="UYQ94262.1"/>
    <property type="molecule type" value="Genomic_DNA"/>
</dbReference>
<proteinExistence type="predicted"/>
<keyword evidence="2" id="KW-1185">Reference proteome</keyword>
<evidence type="ECO:0000313" key="2">
    <source>
        <dbReference type="Proteomes" id="UP001162741"/>
    </source>
</evidence>
<sequence length="213" mass="25152">MSEGLKMTSLLVDSQYFPPIECYKTLINVDILKIERYEHYQKVSFRNRCYIAGPNGRILLSVPLVKGKNQRTIMKDVKISDAENWQALHWKTLVSAYRRSPWFEYFEEDLQSLYEQKFEYLLDWNQACFEWVNKRIGFEKAAIFTDQYQTTEELVNVTDARDRFTPPGDQDEQAGITNYTQVFQERVGFLRNLSILDLLFCEGKRSIEVLKNA</sequence>
<dbReference type="Proteomes" id="UP001162741">
    <property type="component" value="Chromosome"/>
</dbReference>
<gene>
    <name evidence="1" type="ORF">MKQ68_04045</name>
</gene>